<reference evidence="6" key="1">
    <citation type="submission" date="2022-11" db="UniProtKB">
        <authorList>
            <consortium name="WormBaseParasite"/>
        </authorList>
    </citation>
    <scope>IDENTIFICATION</scope>
</reference>
<dbReference type="Proteomes" id="UP000887572">
    <property type="component" value="Unplaced"/>
</dbReference>
<accession>A0A914GVS4</accession>
<dbReference type="PANTHER" id="PTHR31344:SF0">
    <property type="entry name" value="NUCLEAR PORE COMPLEX PROTEIN NUP205"/>
    <property type="match status" value="1"/>
</dbReference>
<dbReference type="InterPro" id="IPR021827">
    <property type="entry name" value="Nup186/Nup192/Nup205"/>
</dbReference>
<protein>
    <submittedName>
        <fullName evidence="6">Uncharacterized protein</fullName>
    </submittedName>
</protein>
<keyword evidence="4" id="KW-0539">Nucleus</keyword>
<evidence type="ECO:0000256" key="1">
    <source>
        <dbReference type="ARBA" id="ARBA00004123"/>
    </source>
</evidence>
<evidence type="ECO:0000256" key="2">
    <source>
        <dbReference type="ARBA" id="ARBA00005892"/>
    </source>
</evidence>
<evidence type="ECO:0000256" key="3">
    <source>
        <dbReference type="ARBA" id="ARBA00022448"/>
    </source>
</evidence>
<comment type="subcellular location">
    <subcellularLocation>
        <location evidence="1">Nucleus</location>
    </subcellularLocation>
</comment>
<evidence type="ECO:0000256" key="4">
    <source>
        <dbReference type="ARBA" id="ARBA00023242"/>
    </source>
</evidence>
<dbReference type="WBParaSite" id="Gr19_v10_g11226.t1">
    <property type="protein sequence ID" value="Gr19_v10_g11226.t1"/>
    <property type="gene ID" value="Gr19_v10_g11226"/>
</dbReference>
<dbReference type="GO" id="GO:0044611">
    <property type="term" value="C:nuclear pore inner ring"/>
    <property type="evidence" value="ECO:0007669"/>
    <property type="project" value="TreeGrafter"/>
</dbReference>
<sequence length="966" mass="108350">MTDWNNYFGSLRKYLDYFRAHHSQIVSSFEGLAASSSSTQTISDGELAGLLSWTRFASVVAQKDPESRRQMYEERSWNCIETSTANDEICAVNIWNCLLCEGICVQQSSGTKLGGVQRDLEEQESNLKIYNCTQGFLTLLRILLAHKTRPNTHQLAPFIQFVIHSVLCQFSTRSYVDSNQMWNIVKLALDSLYEPLKTFYATTVVVQNKSTEVQILAQLLSDSPLSRSILQIIVEGADRLQENAPINPARDDATFSAIRLFYMAISHRTAMTDAVRVANSDLLIVSMESFLFSAIPHPRRSNENYLSLLFYYLSEFEHLAKHSFYVWLIIKEATAQRPSMQLRIVQALLPRRAQLISSMANLSSIFAPENISVCITDLLPQSVDNISSDRLRGELCRLMFEAFNDAMESDPCNPNIAFALMNFDLNHIESSTLDIPNELGEGLTCLHNLVFIAELFAVSDDPFDHQFSGLFDPVLRLFFRLCSIRAASSSILLRFLRSQYDLIFRLASSAVFSSIDLPIFVSPSANGDIFSSSVVRKCAEDETVFEIVHKTAQGVILELIALEMSALLRTGYIEQPQRFLKILLSIENSQNSTISLLPHSLAAEEPSKTLLWLLLDASRIFIEDLDIPNCIKFDTQRVLELLNFCIRKNSYGIEQYDVFYLHLMLNSEINCIMNTEIGLIKEEACAILNYCMKRNARNLLEGACVHLLEGWLSVLNVLSLHCPLPFIDTRTHQCLLVDALFLLRSYCNCVEMSPELAYSVAVCISRISLPNSPLVIAHSSPFGPSHCTPGLQQICRVQNGALCQLFARSGFAAEDAKSEFNNLCDFLLSKAKTEQFGGKIANNMHSMDGDPLFALVTENGDVSELWTQLFGQITHEIVRALCFDIMFAPLSLKLLAVATFIDVLREDIRHGGGMDTAKRIGQSPQTARSRRARTIDCGQKQTESLMKALKSLTMMAQSCVKSLALG</sequence>
<evidence type="ECO:0000313" key="6">
    <source>
        <dbReference type="WBParaSite" id="Gr19_v10_g11226.t1"/>
    </source>
</evidence>
<comment type="similarity">
    <text evidence="2">Belongs to the NUP186/NUP192/NUP205 family.</text>
</comment>
<proteinExistence type="inferred from homology"/>
<evidence type="ECO:0000313" key="5">
    <source>
        <dbReference type="Proteomes" id="UP000887572"/>
    </source>
</evidence>
<dbReference type="GO" id="GO:0006999">
    <property type="term" value="P:nuclear pore organization"/>
    <property type="evidence" value="ECO:0007669"/>
    <property type="project" value="TreeGrafter"/>
</dbReference>
<dbReference type="PANTHER" id="PTHR31344">
    <property type="entry name" value="NUCLEAR PORE COMPLEX PROTEIN NUP205"/>
    <property type="match status" value="1"/>
</dbReference>
<dbReference type="GO" id="GO:0017056">
    <property type="term" value="F:structural constituent of nuclear pore"/>
    <property type="evidence" value="ECO:0007669"/>
    <property type="project" value="TreeGrafter"/>
</dbReference>
<dbReference type="AlphaFoldDB" id="A0A914GVS4"/>
<keyword evidence="3" id="KW-0813">Transport</keyword>
<name>A0A914GVS4_GLORO</name>
<keyword evidence="5" id="KW-1185">Reference proteome</keyword>
<organism evidence="5 6">
    <name type="scientific">Globodera rostochiensis</name>
    <name type="common">Golden nematode worm</name>
    <name type="synonym">Heterodera rostochiensis</name>
    <dbReference type="NCBI Taxonomy" id="31243"/>
    <lineage>
        <taxon>Eukaryota</taxon>
        <taxon>Metazoa</taxon>
        <taxon>Ecdysozoa</taxon>
        <taxon>Nematoda</taxon>
        <taxon>Chromadorea</taxon>
        <taxon>Rhabditida</taxon>
        <taxon>Tylenchina</taxon>
        <taxon>Tylenchomorpha</taxon>
        <taxon>Tylenchoidea</taxon>
        <taxon>Heteroderidae</taxon>
        <taxon>Heteroderinae</taxon>
        <taxon>Globodera</taxon>
    </lineage>
</organism>